<feature type="domain" description="Kazal-like" evidence="5">
    <location>
        <begin position="145"/>
        <end position="209"/>
    </location>
</feature>
<accession>A0AAJ7L4R8</accession>
<evidence type="ECO:0000313" key="7">
    <source>
        <dbReference type="RefSeq" id="XP_018494076.1"/>
    </source>
</evidence>
<dbReference type="Gene3D" id="3.30.60.30">
    <property type="match status" value="1"/>
</dbReference>
<evidence type="ECO:0000259" key="5">
    <source>
        <dbReference type="PROSITE" id="PS51465"/>
    </source>
</evidence>
<dbReference type="GO" id="GO:0050840">
    <property type="term" value="F:extracellular matrix binding"/>
    <property type="evidence" value="ECO:0007669"/>
    <property type="project" value="TreeGrafter"/>
</dbReference>
<reference evidence="7" key="1">
    <citation type="submission" date="2025-08" db="UniProtKB">
        <authorList>
            <consortium name="RefSeq"/>
        </authorList>
    </citation>
    <scope>IDENTIFICATION</scope>
</reference>
<keyword evidence="3" id="KW-0325">Glycoprotein</keyword>
<gene>
    <name evidence="7" type="primary">LOC108863890</name>
</gene>
<evidence type="ECO:0000313" key="6">
    <source>
        <dbReference type="Proteomes" id="UP000694867"/>
    </source>
</evidence>
<dbReference type="InterPro" id="IPR008993">
    <property type="entry name" value="TIMP-like_OB-fold"/>
</dbReference>
<dbReference type="KEGG" id="goe:108863890"/>
<evidence type="ECO:0000256" key="1">
    <source>
        <dbReference type="ARBA" id="ARBA00022729"/>
    </source>
</evidence>
<keyword evidence="1 4" id="KW-0732">Signal</keyword>
<dbReference type="GeneID" id="108863890"/>
<dbReference type="Proteomes" id="UP000694867">
    <property type="component" value="Unplaced"/>
</dbReference>
<dbReference type="GO" id="GO:0005509">
    <property type="term" value="F:calcium ion binding"/>
    <property type="evidence" value="ECO:0007669"/>
    <property type="project" value="TreeGrafter"/>
</dbReference>
<feature type="chain" id="PRO_5042464818" evidence="4">
    <location>
        <begin position="17"/>
        <end position="227"/>
    </location>
</feature>
<dbReference type="AlphaFoldDB" id="A0AAJ7L4R8"/>
<dbReference type="Gene3D" id="2.40.50.120">
    <property type="match status" value="1"/>
</dbReference>
<keyword evidence="6" id="KW-1185">Reference proteome</keyword>
<evidence type="ECO:0000256" key="2">
    <source>
        <dbReference type="ARBA" id="ARBA00023157"/>
    </source>
</evidence>
<dbReference type="GO" id="GO:0005518">
    <property type="term" value="F:collagen binding"/>
    <property type="evidence" value="ECO:0007669"/>
    <property type="project" value="TreeGrafter"/>
</dbReference>
<proteinExistence type="predicted"/>
<evidence type="ECO:0000256" key="3">
    <source>
        <dbReference type="ARBA" id="ARBA00023180"/>
    </source>
</evidence>
<dbReference type="GO" id="GO:0005615">
    <property type="term" value="C:extracellular space"/>
    <property type="evidence" value="ECO:0007669"/>
    <property type="project" value="TreeGrafter"/>
</dbReference>
<dbReference type="SUPFAM" id="SSF100895">
    <property type="entry name" value="Kazal-type serine protease inhibitors"/>
    <property type="match status" value="1"/>
</dbReference>
<evidence type="ECO:0000256" key="4">
    <source>
        <dbReference type="SAM" id="SignalP"/>
    </source>
</evidence>
<dbReference type="InterPro" id="IPR002350">
    <property type="entry name" value="Kazal_dom"/>
</dbReference>
<organism evidence="6 7">
    <name type="scientific">Galendromus occidentalis</name>
    <name type="common">western predatory mite</name>
    <dbReference type="NCBI Taxonomy" id="34638"/>
    <lineage>
        <taxon>Eukaryota</taxon>
        <taxon>Metazoa</taxon>
        <taxon>Ecdysozoa</taxon>
        <taxon>Arthropoda</taxon>
        <taxon>Chelicerata</taxon>
        <taxon>Arachnida</taxon>
        <taxon>Acari</taxon>
        <taxon>Parasitiformes</taxon>
        <taxon>Mesostigmata</taxon>
        <taxon>Gamasina</taxon>
        <taxon>Phytoseioidea</taxon>
        <taxon>Phytoseiidae</taxon>
        <taxon>Typhlodrominae</taxon>
        <taxon>Galendromus</taxon>
    </lineage>
</organism>
<dbReference type="SMART" id="SM00280">
    <property type="entry name" value="KAZAL"/>
    <property type="match status" value="1"/>
</dbReference>
<dbReference type="RefSeq" id="XP_018494076.1">
    <property type="nucleotide sequence ID" value="XM_018638560.1"/>
</dbReference>
<dbReference type="PROSITE" id="PS51465">
    <property type="entry name" value="KAZAL_2"/>
    <property type="match status" value="1"/>
</dbReference>
<dbReference type="Pfam" id="PF07648">
    <property type="entry name" value="Kazal_2"/>
    <property type="match status" value="1"/>
</dbReference>
<keyword evidence="2" id="KW-1015">Disulfide bond</keyword>
<dbReference type="InterPro" id="IPR036058">
    <property type="entry name" value="Kazal_dom_sf"/>
</dbReference>
<protein>
    <submittedName>
        <fullName evidence="7">Uncharacterized protein LOC108863890</fullName>
    </submittedName>
</protein>
<feature type="signal peptide" evidence="4">
    <location>
        <begin position="1"/>
        <end position="16"/>
    </location>
</feature>
<dbReference type="PANTHER" id="PTHR13866:SF14">
    <property type="entry name" value="BM-40"/>
    <property type="match status" value="1"/>
</dbReference>
<dbReference type="PANTHER" id="PTHR13866">
    <property type="entry name" value="SPARC OSTEONECTIN"/>
    <property type="match status" value="1"/>
</dbReference>
<name>A0AAJ7L4R8_9ACAR</name>
<sequence>MALLIIAALVIEGCLAQSSSQRPCLEVDIARAEQQSRVIASAMVDKVLDDSSVQVAILRTLKGSSDLMNSIMILKGLRQECDLLREGDIRYFFMNSIKPGVMVSVRTPLTISLDHIDQLNSAVLKEPLARRRHMPDLPCELKYCPNNQECHEHQGQASCRCPDSCPYVAEASSVCASNNATFPSHCRLRLDSCRRSERIWVTRSGPCSTPPQLPLKHPFEAAVLTSY</sequence>